<evidence type="ECO:0000313" key="4">
    <source>
        <dbReference type="Proteomes" id="UP000784294"/>
    </source>
</evidence>
<feature type="compositionally biased region" description="Basic and acidic residues" evidence="1">
    <location>
        <begin position="132"/>
        <end position="145"/>
    </location>
</feature>
<organism evidence="3 4">
    <name type="scientific">Protopolystoma xenopodis</name>
    <dbReference type="NCBI Taxonomy" id="117903"/>
    <lineage>
        <taxon>Eukaryota</taxon>
        <taxon>Metazoa</taxon>
        <taxon>Spiralia</taxon>
        <taxon>Lophotrochozoa</taxon>
        <taxon>Platyhelminthes</taxon>
        <taxon>Monogenea</taxon>
        <taxon>Polyopisthocotylea</taxon>
        <taxon>Polystomatidea</taxon>
        <taxon>Polystomatidae</taxon>
        <taxon>Protopolystoma</taxon>
    </lineage>
</organism>
<feature type="compositionally biased region" description="Acidic residues" evidence="1">
    <location>
        <begin position="146"/>
        <end position="157"/>
    </location>
</feature>
<reference evidence="3" key="1">
    <citation type="submission" date="2018-11" db="EMBL/GenBank/DDBJ databases">
        <authorList>
            <consortium name="Pathogen Informatics"/>
        </authorList>
    </citation>
    <scope>NUCLEOTIDE SEQUENCE</scope>
</reference>
<feature type="region of interest" description="Disordered" evidence="1">
    <location>
        <begin position="132"/>
        <end position="163"/>
    </location>
</feature>
<keyword evidence="2" id="KW-0812">Transmembrane</keyword>
<gene>
    <name evidence="3" type="ORF">PXEA_LOCUS33719</name>
</gene>
<feature type="transmembrane region" description="Helical" evidence="2">
    <location>
        <begin position="179"/>
        <end position="198"/>
    </location>
</feature>
<evidence type="ECO:0000256" key="2">
    <source>
        <dbReference type="SAM" id="Phobius"/>
    </source>
</evidence>
<accession>A0A3S5BUA4</accession>
<keyword evidence="2" id="KW-0472">Membrane</keyword>
<evidence type="ECO:0000313" key="3">
    <source>
        <dbReference type="EMBL" id="VEL40279.1"/>
    </source>
</evidence>
<evidence type="ECO:0000256" key="1">
    <source>
        <dbReference type="SAM" id="MobiDB-lite"/>
    </source>
</evidence>
<keyword evidence="4" id="KW-1185">Reference proteome</keyword>
<dbReference type="AlphaFoldDB" id="A0A3S5BUA4"/>
<name>A0A3S5BUA4_9PLAT</name>
<sequence length="199" mass="22136">MPLASRSISNSSITSPVQLISSASSLPGNPSAAPSVRVLSDQYHAIPRPQSPIAKKPILQSSSIYSSDLRFLNQKDFLTSPNQPSSLTLKEATANFAIASSEFSDKSYSNLSHGFFGNSDNLDVKLKGSNHLHEKNDQSNNRNEESSEEYTEEDDEETKTGVSDVSTKHLKRHVFTPDLNIFLFIYPIYLSYPIFISWF</sequence>
<dbReference type="Proteomes" id="UP000784294">
    <property type="component" value="Unassembled WGS sequence"/>
</dbReference>
<dbReference type="EMBL" id="CAAALY010264311">
    <property type="protein sequence ID" value="VEL40279.1"/>
    <property type="molecule type" value="Genomic_DNA"/>
</dbReference>
<keyword evidence="2" id="KW-1133">Transmembrane helix</keyword>
<proteinExistence type="predicted"/>
<protein>
    <submittedName>
        <fullName evidence="3">Uncharacterized protein</fullName>
    </submittedName>
</protein>
<comment type="caution">
    <text evidence="3">The sequence shown here is derived from an EMBL/GenBank/DDBJ whole genome shotgun (WGS) entry which is preliminary data.</text>
</comment>